<dbReference type="InterPro" id="IPR052526">
    <property type="entry name" value="HTH-type_Bedaq_tolerance"/>
</dbReference>
<dbReference type="PANTHER" id="PTHR39515:SF2">
    <property type="entry name" value="HTH-TYPE TRANSCRIPTIONAL REGULATOR RV0880"/>
    <property type="match status" value="1"/>
</dbReference>
<dbReference type="InterPro" id="IPR000835">
    <property type="entry name" value="HTH_MarR-typ"/>
</dbReference>
<comment type="caution">
    <text evidence="2">The sequence shown here is derived from an EMBL/GenBank/DDBJ whole genome shotgun (WGS) entry which is preliminary data.</text>
</comment>
<dbReference type="PRINTS" id="PR00598">
    <property type="entry name" value="HTHMARR"/>
</dbReference>
<dbReference type="AlphaFoldDB" id="A0A5C8NQH5"/>
<organism evidence="2 3">
    <name type="scientific">Aeromicrobium terrae</name>
    <dbReference type="NCBI Taxonomy" id="2498846"/>
    <lineage>
        <taxon>Bacteria</taxon>
        <taxon>Bacillati</taxon>
        <taxon>Actinomycetota</taxon>
        <taxon>Actinomycetes</taxon>
        <taxon>Propionibacteriales</taxon>
        <taxon>Nocardioidaceae</taxon>
        <taxon>Aeromicrobium</taxon>
    </lineage>
</organism>
<evidence type="ECO:0000259" key="1">
    <source>
        <dbReference type="PROSITE" id="PS50995"/>
    </source>
</evidence>
<proteinExistence type="predicted"/>
<dbReference type="PROSITE" id="PS50995">
    <property type="entry name" value="HTH_MARR_2"/>
    <property type="match status" value="1"/>
</dbReference>
<reference evidence="2 3" key="1">
    <citation type="submission" date="2019-06" db="EMBL/GenBank/DDBJ databases">
        <title>Aeromicrobium sp. nov., isolated from a maize field.</title>
        <authorList>
            <person name="Lin S.-Y."/>
            <person name="Tsai C.-F."/>
            <person name="Young C.-C."/>
        </authorList>
    </citation>
    <scope>NUCLEOTIDE SEQUENCE [LARGE SCALE GENOMIC DNA]</scope>
    <source>
        <strain evidence="2 3">CC-CFT486</strain>
    </source>
</reference>
<dbReference type="InterPro" id="IPR036390">
    <property type="entry name" value="WH_DNA-bd_sf"/>
</dbReference>
<dbReference type="GO" id="GO:0003700">
    <property type="term" value="F:DNA-binding transcription factor activity"/>
    <property type="evidence" value="ECO:0007669"/>
    <property type="project" value="InterPro"/>
</dbReference>
<dbReference type="PANTHER" id="PTHR39515">
    <property type="entry name" value="CONSERVED PROTEIN"/>
    <property type="match status" value="1"/>
</dbReference>
<keyword evidence="3" id="KW-1185">Reference proteome</keyword>
<accession>A0A5C8NQH5</accession>
<feature type="domain" description="HTH marR-type" evidence="1">
    <location>
        <begin position="8"/>
        <end position="143"/>
    </location>
</feature>
<dbReference type="SUPFAM" id="SSF46785">
    <property type="entry name" value="Winged helix' DNA-binding domain"/>
    <property type="match status" value="1"/>
</dbReference>
<dbReference type="Pfam" id="PF12802">
    <property type="entry name" value="MarR_2"/>
    <property type="match status" value="1"/>
</dbReference>
<dbReference type="SMART" id="SM00347">
    <property type="entry name" value="HTH_MARR"/>
    <property type="match status" value="1"/>
</dbReference>
<dbReference type="InterPro" id="IPR036388">
    <property type="entry name" value="WH-like_DNA-bd_sf"/>
</dbReference>
<evidence type="ECO:0000313" key="3">
    <source>
        <dbReference type="Proteomes" id="UP000321571"/>
    </source>
</evidence>
<name>A0A5C8NQH5_9ACTN</name>
<dbReference type="RefSeq" id="WP_147683447.1">
    <property type="nucleotide sequence ID" value="NZ_VDUX01000001.1"/>
</dbReference>
<sequence length="151" mass="17199">MTPEQSTGYDVDYELTRFFRRVRDQAMSRLHEIHEDLDYNTFLLFIGIADAQGGVRASDLAEGMRVHKSTVSRGVSTLERLGLIERVQHPSDGRAQLLSVPPSARSQLEAFRKRNYAWFGELLSDWTETDVQTFARQLARLNAAAEQTPRS</sequence>
<evidence type="ECO:0000313" key="2">
    <source>
        <dbReference type="EMBL" id="TXL63125.1"/>
    </source>
</evidence>
<dbReference type="EMBL" id="VDUX01000001">
    <property type="protein sequence ID" value="TXL63125.1"/>
    <property type="molecule type" value="Genomic_DNA"/>
</dbReference>
<dbReference type="Proteomes" id="UP000321571">
    <property type="component" value="Unassembled WGS sequence"/>
</dbReference>
<gene>
    <name evidence="2" type="ORF">FHP06_02550</name>
</gene>
<dbReference type="OrthoDB" id="122135at2"/>
<dbReference type="Gene3D" id="1.10.10.10">
    <property type="entry name" value="Winged helix-like DNA-binding domain superfamily/Winged helix DNA-binding domain"/>
    <property type="match status" value="1"/>
</dbReference>
<protein>
    <submittedName>
        <fullName evidence="2">Winged helix-turn-helix transcriptional regulator</fullName>
    </submittedName>
</protein>